<dbReference type="AlphaFoldDB" id="A0A830F7R9"/>
<dbReference type="InterPro" id="IPR037185">
    <property type="entry name" value="EmrE-like"/>
</dbReference>
<feature type="transmembrane region" description="Helical" evidence="5">
    <location>
        <begin position="187"/>
        <end position="207"/>
    </location>
</feature>
<proteinExistence type="predicted"/>
<comment type="caution">
    <text evidence="7">The sequence shown here is derived from an EMBL/GenBank/DDBJ whole genome shotgun (WGS) entry which is preliminary data.</text>
</comment>
<feature type="transmembrane region" description="Helical" evidence="5">
    <location>
        <begin position="37"/>
        <end position="58"/>
    </location>
</feature>
<feature type="transmembrane region" description="Helical" evidence="5">
    <location>
        <begin position="275"/>
        <end position="294"/>
    </location>
</feature>
<keyword evidence="8" id="KW-1185">Reference proteome</keyword>
<evidence type="ECO:0000313" key="7">
    <source>
        <dbReference type="EMBL" id="GGL27801.1"/>
    </source>
</evidence>
<keyword evidence="3 5" id="KW-1133">Transmembrane helix</keyword>
<feature type="domain" description="EamA" evidence="6">
    <location>
        <begin position="163"/>
        <end position="294"/>
    </location>
</feature>
<protein>
    <recommendedName>
        <fullName evidence="6">EamA domain-containing protein</fullName>
    </recommendedName>
</protein>
<comment type="subcellular location">
    <subcellularLocation>
        <location evidence="1">Membrane</location>
        <topology evidence="1">Multi-pass membrane protein</topology>
    </subcellularLocation>
</comment>
<evidence type="ECO:0000256" key="2">
    <source>
        <dbReference type="ARBA" id="ARBA00022692"/>
    </source>
</evidence>
<gene>
    <name evidence="7" type="ORF">GCM10009037_09220</name>
</gene>
<evidence type="ECO:0000256" key="4">
    <source>
        <dbReference type="ARBA" id="ARBA00023136"/>
    </source>
</evidence>
<keyword evidence="4 5" id="KW-0472">Membrane</keyword>
<dbReference type="EMBL" id="BMPF01000001">
    <property type="protein sequence ID" value="GGL27801.1"/>
    <property type="molecule type" value="Genomic_DNA"/>
</dbReference>
<dbReference type="Pfam" id="PF00892">
    <property type="entry name" value="EamA"/>
    <property type="match status" value="2"/>
</dbReference>
<feature type="domain" description="EamA" evidence="6">
    <location>
        <begin position="7"/>
        <end position="139"/>
    </location>
</feature>
<evidence type="ECO:0000259" key="6">
    <source>
        <dbReference type="Pfam" id="PF00892"/>
    </source>
</evidence>
<accession>A0A830F7R9</accession>
<evidence type="ECO:0000256" key="1">
    <source>
        <dbReference type="ARBA" id="ARBA00004141"/>
    </source>
</evidence>
<evidence type="ECO:0000313" key="8">
    <source>
        <dbReference type="Proteomes" id="UP000628840"/>
    </source>
</evidence>
<feature type="transmembrane region" description="Helical" evidence="5">
    <location>
        <begin position="123"/>
        <end position="143"/>
    </location>
</feature>
<feature type="transmembrane region" description="Helical" evidence="5">
    <location>
        <begin position="98"/>
        <end position="117"/>
    </location>
</feature>
<organism evidence="7 8">
    <name type="scientific">Halarchaeum grantii</name>
    <dbReference type="NCBI Taxonomy" id="1193105"/>
    <lineage>
        <taxon>Archaea</taxon>
        <taxon>Methanobacteriati</taxon>
        <taxon>Methanobacteriota</taxon>
        <taxon>Stenosarchaea group</taxon>
        <taxon>Halobacteria</taxon>
        <taxon>Halobacteriales</taxon>
        <taxon>Halobacteriaceae</taxon>
    </lineage>
</organism>
<feature type="transmembrane region" description="Helical" evidence="5">
    <location>
        <begin position="155"/>
        <end position="175"/>
    </location>
</feature>
<feature type="transmembrane region" description="Helical" evidence="5">
    <location>
        <begin position="223"/>
        <end position="241"/>
    </location>
</feature>
<feature type="transmembrane region" description="Helical" evidence="5">
    <location>
        <begin position="6"/>
        <end position="25"/>
    </location>
</feature>
<dbReference type="Gene3D" id="1.10.3730.20">
    <property type="match status" value="1"/>
</dbReference>
<evidence type="ECO:0000256" key="5">
    <source>
        <dbReference type="SAM" id="Phobius"/>
    </source>
</evidence>
<feature type="transmembrane region" description="Helical" evidence="5">
    <location>
        <begin position="247"/>
        <end position="268"/>
    </location>
</feature>
<name>A0A830F7R9_9EURY</name>
<dbReference type="Proteomes" id="UP000628840">
    <property type="component" value="Unassembled WGS sequence"/>
</dbReference>
<dbReference type="InterPro" id="IPR050638">
    <property type="entry name" value="AA-Vitamin_Transporters"/>
</dbReference>
<dbReference type="RefSeq" id="WP_188879660.1">
    <property type="nucleotide sequence ID" value="NZ_BMPF01000001.1"/>
</dbReference>
<feature type="transmembrane region" description="Helical" evidence="5">
    <location>
        <begin position="64"/>
        <end position="86"/>
    </location>
</feature>
<keyword evidence="2 5" id="KW-0812">Transmembrane</keyword>
<dbReference type="OrthoDB" id="330924at2157"/>
<dbReference type="SUPFAM" id="SSF103481">
    <property type="entry name" value="Multidrug resistance efflux transporter EmrE"/>
    <property type="match status" value="2"/>
</dbReference>
<dbReference type="PANTHER" id="PTHR32322:SF2">
    <property type="entry name" value="EAMA DOMAIN-CONTAINING PROTEIN"/>
    <property type="match status" value="1"/>
</dbReference>
<dbReference type="InterPro" id="IPR000620">
    <property type="entry name" value="EamA_dom"/>
</dbReference>
<reference evidence="7 8" key="1">
    <citation type="journal article" date="2019" name="Int. J. Syst. Evol. Microbiol.">
        <title>The Global Catalogue of Microorganisms (GCM) 10K type strain sequencing project: providing services to taxonomists for standard genome sequencing and annotation.</title>
        <authorList>
            <consortium name="The Broad Institute Genomics Platform"/>
            <consortium name="The Broad Institute Genome Sequencing Center for Infectious Disease"/>
            <person name="Wu L."/>
            <person name="Ma J."/>
        </authorList>
    </citation>
    <scope>NUCLEOTIDE SEQUENCE [LARGE SCALE GENOMIC DNA]</scope>
    <source>
        <strain evidence="7 8">JCM 19585</strain>
    </source>
</reference>
<dbReference type="PANTHER" id="PTHR32322">
    <property type="entry name" value="INNER MEMBRANE TRANSPORTER"/>
    <property type="match status" value="1"/>
</dbReference>
<dbReference type="GO" id="GO:0016020">
    <property type="term" value="C:membrane"/>
    <property type="evidence" value="ECO:0007669"/>
    <property type="project" value="UniProtKB-SubCell"/>
</dbReference>
<sequence length="296" mass="30494">MADLLAGAGFAVLSAACLAVQSLTVRLGTKTHRVADVIAAMFGVNLLVLVPVTAFTAFPDYGLTPTAIAAFAVSGVLGSLLARFCYFHGIARLGASRAEPLKALFPVFATAIAVAALGERPTLTLAAGVGLLVLGGAVVAADSRATPATASGRRLWLDLVYPLAAALFLGIDPIFTKLGLAEGTAPLVGLTTRVIAAALGFLAYVAWHSHATGEWWRPRANRWLLGASVANTGYLVAYYAALDRAPVAVVTPLLGVSTLFVVLGAAVLLRRDERVTWRLGVAAVLVVAGAALVVRG</sequence>
<evidence type="ECO:0000256" key="3">
    <source>
        <dbReference type="ARBA" id="ARBA00022989"/>
    </source>
</evidence>